<keyword evidence="1" id="KW-0547">Nucleotide-binding</keyword>
<protein>
    <recommendedName>
        <fullName evidence="5">Pilus assembly protein CpaE</fullName>
    </recommendedName>
</protein>
<dbReference type="Gene3D" id="3.40.50.300">
    <property type="entry name" value="P-loop containing nucleotide triphosphate hydrolases"/>
    <property type="match status" value="1"/>
</dbReference>
<comment type="caution">
    <text evidence="3">The sequence shown here is derived from an EMBL/GenBank/DDBJ whole genome shotgun (WGS) entry which is preliminary data.</text>
</comment>
<gene>
    <name evidence="3" type="ORF">BMI91_02220</name>
</gene>
<dbReference type="InterPro" id="IPR027417">
    <property type="entry name" value="P-loop_NTPase"/>
</dbReference>
<name>A0ABX3N038_9RHOB</name>
<keyword evidence="4" id="KW-1185">Reference proteome</keyword>
<reference evidence="3 4" key="1">
    <citation type="submission" date="2016-11" db="EMBL/GenBank/DDBJ databases">
        <title>A multilocus sequence analysis scheme for characterization of bacteria in the genus Thioclava.</title>
        <authorList>
            <person name="Liu Y."/>
            <person name="Shao Z."/>
        </authorList>
    </citation>
    <scope>NUCLEOTIDE SEQUENCE [LARGE SCALE GENOMIC DNA]</scope>
    <source>
        <strain evidence="3 4">TAW-CT134</strain>
    </source>
</reference>
<evidence type="ECO:0000313" key="3">
    <source>
        <dbReference type="EMBL" id="OOY25260.1"/>
    </source>
</evidence>
<sequence length="299" mass="32315">MTRRTKPIFLVPEPSARDLAAPAKRRLTFSAEAERLTHARAPDEEGQVIAVARSRGGIGATMLAVNLAHQLAAQGVKKGQAPRRVGLIDLDLQFGMVAGFLDLDPSPALYDMARSGAVPDETFLDQSLQHSKDGLEVLCAPAAFAPLGALGADQVTELITLMQARCDYVVVDLPHALIDWVSPVLARASLMYLVTDLAVPSLQQARRLIDAYHEENLALEIEVVVNHQSRPLMRSRVQQEAAKALDRDLSHWLPDDPRAAKEAADRGVPLARIGRRSALSKAIAGLAKGRLAQSAARTN</sequence>
<dbReference type="Proteomes" id="UP000190787">
    <property type="component" value="Unassembled WGS sequence"/>
</dbReference>
<dbReference type="SUPFAM" id="SSF52540">
    <property type="entry name" value="P-loop containing nucleoside triphosphate hydrolases"/>
    <property type="match status" value="1"/>
</dbReference>
<evidence type="ECO:0000313" key="4">
    <source>
        <dbReference type="Proteomes" id="UP000190787"/>
    </source>
</evidence>
<dbReference type="EMBL" id="MPZV01000001">
    <property type="protein sequence ID" value="OOY25260.1"/>
    <property type="molecule type" value="Genomic_DNA"/>
</dbReference>
<accession>A0ABX3N038</accession>
<proteinExistence type="predicted"/>
<evidence type="ECO:0000256" key="2">
    <source>
        <dbReference type="ARBA" id="ARBA00022840"/>
    </source>
</evidence>
<keyword evidence="2" id="KW-0067">ATP-binding</keyword>
<evidence type="ECO:0000256" key="1">
    <source>
        <dbReference type="ARBA" id="ARBA00022741"/>
    </source>
</evidence>
<evidence type="ECO:0008006" key="5">
    <source>
        <dbReference type="Google" id="ProtNLM"/>
    </source>
</evidence>
<dbReference type="PANTHER" id="PTHR43384">
    <property type="entry name" value="SEPTUM SITE-DETERMINING PROTEIN MIND HOMOLOG, CHLOROPLASTIC-RELATED"/>
    <property type="match status" value="1"/>
</dbReference>
<organism evidence="3 4">
    <name type="scientific">Thioclava sediminum</name>
    <dbReference type="NCBI Taxonomy" id="1915319"/>
    <lineage>
        <taxon>Bacteria</taxon>
        <taxon>Pseudomonadati</taxon>
        <taxon>Pseudomonadota</taxon>
        <taxon>Alphaproteobacteria</taxon>
        <taxon>Rhodobacterales</taxon>
        <taxon>Paracoccaceae</taxon>
        <taxon>Thioclava</taxon>
    </lineage>
</organism>
<dbReference type="InterPro" id="IPR050625">
    <property type="entry name" value="ParA/MinD_ATPase"/>
</dbReference>
<dbReference type="PANTHER" id="PTHR43384:SF6">
    <property type="entry name" value="SEPTUM SITE-DETERMINING PROTEIN MIND HOMOLOG, CHLOROPLASTIC"/>
    <property type="match status" value="1"/>
</dbReference>
<dbReference type="RefSeq" id="WP_078603825.1">
    <property type="nucleotide sequence ID" value="NZ_MPZV01000001.1"/>
</dbReference>